<evidence type="ECO:0000256" key="5">
    <source>
        <dbReference type="ARBA" id="ARBA00023159"/>
    </source>
</evidence>
<proteinExistence type="inferred from homology"/>
<evidence type="ECO:0000256" key="3">
    <source>
        <dbReference type="ARBA" id="ARBA00023015"/>
    </source>
</evidence>
<dbReference type="InterPro" id="IPR046829">
    <property type="entry name" value="Calmod_bind_C"/>
</dbReference>
<dbReference type="AlphaFoldDB" id="A0ABD3C285"/>
<feature type="domain" description="Calmodulin binding protein-like N-terminal" evidence="9">
    <location>
        <begin position="95"/>
        <end position="242"/>
    </location>
</feature>
<feature type="region of interest" description="Disordered" evidence="8">
    <location>
        <begin position="402"/>
        <end position="430"/>
    </location>
</feature>
<dbReference type="InterPro" id="IPR046830">
    <property type="entry name" value="Calmod_bind_M"/>
</dbReference>
<dbReference type="Pfam" id="PF07887">
    <property type="entry name" value="Calmodulin_bind"/>
    <property type="match status" value="1"/>
</dbReference>
<sequence>MERTNSMKGRGKRSLEGGGDEEEQEPDRKRPALASVIVEALKLDSLQKLCSSLEPILRRVVSEEVERALAKLGPSRLEGRSSSPKRIEGLDGGNLKLQFRSRLSLPLFTGGRVEGEQGATIHAVLIDANTGHVVTSGPESSVKLDVVVLEGDFNNEDDEGWNQEEFESHVVKEREGKRPLLNGDLQVTLKEGVGTLGDITFTDNSSWIRSRKFRLGLKVASGYAEGVRVQEAKTEAFTVKDHRGELYKKHYPPALNDDVWRLEKIGKDGSFHKRLNTAGIYIVEDFLRVVVRDAPKLRTILGSGMSNKMWDALIEHSKTCVLSGKLYVYYPDDTRNVGVAFNNIYELSGLIANDQYYPADSISDSQKVYVDDWVKKAYDNWGQVVEYDGKSLTNLKQVKKSSTSRNDFPLGTSSYSHPSYNQLQPQRLPEHSSVDQSMLIEGYNMTASARYPTQSQLINSNPRNQFESSSFIQHDQPNQIQNTTYNNKADLSLSPFDDWSTNHSKGSVDNDFLSEDEIRMRSHEMLENGDMQHLLRLFSMGAHTPVNMPEDGGEFSFPSYDPSPSLGFSYGEDRARSGRAVAGWLKIKAAMRWGIFIRKKAAERRARIVELDDE</sequence>
<dbReference type="EMBL" id="JAVIJP010000054">
    <property type="protein sequence ID" value="KAL3623880.1"/>
    <property type="molecule type" value="Genomic_DNA"/>
</dbReference>
<evidence type="ECO:0000313" key="13">
    <source>
        <dbReference type="Proteomes" id="UP001632038"/>
    </source>
</evidence>
<name>A0ABD3C285_9LAMI</name>
<organism evidence="12 13">
    <name type="scientific">Castilleja foliolosa</name>
    <dbReference type="NCBI Taxonomy" id="1961234"/>
    <lineage>
        <taxon>Eukaryota</taxon>
        <taxon>Viridiplantae</taxon>
        <taxon>Streptophyta</taxon>
        <taxon>Embryophyta</taxon>
        <taxon>Tracheophyta</taxon>
        <taxon>Spermatophyta</taxon>
        <taxon>Magnoliopsida</taxon>
        <taxon>eudicotyledons</taxon>
        <taxon>Gunneridae</taxon>
        <taxon>Pentapetalae</taxon>
        <taxon>asterids</taxon>
        <taxon>lamiids</taxon>
        <taxon>Lamiales</taxon>
        <taxon>Orobanchaceae</taxon>
        <taxon>Pedicularideae</taxon>
        <taxon>Castillejinae</taxon>
        <taxon>Castilleja</taxon>
    </lineage>
</organism>
<gene>
    <name evidence="12" type="primary">CBP60B_3</name>
    <name evidence="12" type="ORF">CASFOL_032696</name>
</gene>
<evidence type="ECO:0000256" key="1">
    <source>
        <dbReference type="ARBA" id="ARBA00004123"/>
    </source>
</evidence>
<dbReference type="GO" id="GO:0003677">
    <property type="term" value="F:DNA binding"/>
    <property type="evidence" value="ECO:0007669"/>
    <property type="project" value="UniProtKB-KW"/>
</dbReference>
<evidence type="ECO:0000313" key="12">
    <source>
        <dbReference type="EMBL" id="KAL3623880.1"/>
    </source>
</evidence>
<comment type="caution">
    <text evidence="12">The sequence shown here is derived from an EMBL/GenBank/DDBJ whole genome shotgun (WGS) entry which is preliminary data.</text>
</comment>
<evidence type="ECO:0000256" key="4">
    <source>
        <dbReference type="ARBA" id="ARBA00023125"/>
    </source>
</evidence>
<evidence type="ECO:0000256" key="8">
    <source>
        <dbReference type="SAM" id="MobiDB-lite"/>
    </source>
</evidence>
<keyword evidence="13" id="KW-1185">Reference proteome</keyword>
<keyword evidence="3" id="KW-0805">Transcription regulation</keyword>
<keyword evidence="5" id="KW-0010">Activator</keyword>
<protein>
    <submittedName>
        <fullName evidence="12">Calmodulin-binding protein 60 B</fullName>
    </submittedName>
</protein>
<keyword evidence="6" id="KW-0804">Transcription</keyword>
<evidence type="ECO:0000256" key="7">
    <source>
        <dbReference type="ARBA" id="ARBA00023242"/>
    </source>
</evidence>
<dbReference type="Proteomes" id="UP001632038">
    <property type="component" value="Unassembled WGS sequence"/>
</dbReference>
<comment type="similarity">
    <text evidence="2">Belongs to the plant ACBP60 protein family.</text>
</comment>
<keyword evidence="4" id="KW-0238">DNA-binding</keyword>
<feature type="compositionally biased region" description="Polar residues" evidence="8">
    <location>
        <begin position="402"/>
        <end position="425"/>
    </location>
</feature>
<evidence type="ECO:0000256" key="6">
    <source>
        <dbReference type="ARBA" id="ARBA00023163"/>
    </source>
</evidence>
<evidence type="ECO:0000259" key="9">
    <source>
        <dbReference type="Pfam" id="PF07887"/>
    </source>
</evidence>
<dbReference type="Pfam" id="PF20452">
    <property type="entry name" value="Calmod_bind_C"/>
    <property type="match status" value="1"/>
</dbReference>
<dbReference type="InterPro" id="IPR012416">
    <property type="entry name" value="CBP60"/>
</dbReference>
<accession>A0ABD3C285</accession>
<dbReference type="PANTHER" id="PTHR31713:SF100">
    <property type="entry name" value="CALMODULIN-BINDING PROTEIN 60 B"/>
    <property type="match status" value="1"/>
</dbReference>
<feature type="domain" description="Calmodulin binding protein C-terminal" evidence="11">
    <location>
        <begin position="325"/>
        <end position="387"/>
    </location>
</feature>
<keyword evidence="7" id="KW-0539">Nucleus</keyword>
<dbReference type="PANTHER" id="PTHR31713">
    <property type="entry name" value="OS02G0177800 PROTEIN"/>
    <property type="match status" value="1"/>
</dbReference>
<evidence type="ECO:0000259" key="10">
    <source>
        <dbReference type="Pfam" id="PF20451"/>
    </source>
</evidence>
<dbReference type="GO" id="GO:0005634">
    <property type="term" value="C:nucleus"/>
    <property type="evidence" value="ECO:0007669"/>
    <property type="project" value="UniProtKB-SubCell"/>
</dbReference>
<reference evidence="13" key="1">
    <citation type="journal article" date="2024" name="IScience">
        <title>Strigolactones Initiate the Formation of Haustorium-like Structures in Castilleja.</title>
        <authorList>
            <person name="Buerger M."/>
            <person name="Peterson D."/>
            <person name="Chory J."/>
        </authorList>
    </citation>
    <scope>NUCLEOTIDE SEQUENCE [LARGE SCALE GENOMIC DNA]</scope>
</reference>
<comment type="subcellular location">
    <subcellularLocation>
        <location evidence="1">Nucleus</location>
    </subcellularLocation>
</comment>
<feature type="region of interest" description="Disordered" evidence="8">
    <location>
        <begin position="1"/>
        <end position="31"/>
    </location>
</feature>
<dbReference type="Pfam" id="PF20451">
    <property type="entry name" value="Calmod_bind_M"/>
    <property type="match status" value="1"/>
</dbReference>
<evidence type="ECO:0000259" key="11">
    <source>
        <dbReference type="Pfam" id="PF20452"/>
    </source>
</evidence>
<dbReference type="InterPro" id="IPR046831">
    <property type="entry name" value="Calmodulin_bind_N"/>
</dbReference>
<evidence type="ECO:0000256" key="2">
    <source>
        <dbReference type="ARBA" id="ARBA00007214"/>
    </source>
</evidence>
<feature type="domain" description="Calmodulin binding protein central" evidence="10">
    <location>
        <begin position="254"/>
        <end position="320"/>
    </location>
</feature>